<feature type="compositionally biased region" description="Basic and acidic residues" evidence="10">
    <location>
        <begin position="592"/>
        <end position="604"/>
    </location>
</feature>
<dbReference type="AlphaFoldDB" id="A0A8H4W4G0"/>
<feature type="compositionally biased region" description="Low complexity" evidence="10">
    <location>
        <begin position="1"/>
        <end position="22"/>
    </location>
</feature>
<comment type="subcellular location">
    <subcellularLocation>
        <location evidence="1">Endomembrane system</location>
        <topology evidence="1">Multi-pass membrane protein</topology>
    </subcellularLocation>
</comment>
<dbReference type="GO" id="GO:0006874">
    <property type="term" value="P:intracellular calcium ion homeostasis"/>
    <property type="evidence" value="ECO:0007669"/>
    <property type="project" value="TreeGrafter"/>
</dbReference>
<feature type="transmembrane region" description="Helical" evidence="11">
    <location>
        <begin position="493"/>
        <end position="520"/>
    </location>
</feature>
<gene>
    <name evidence="13" type="ORF">G7Y89_g4955</name>
</gene>
<protein>
    <recommendedName>
        <fullName evidence="12">Sodium/calcium exchanger membrane region domain-containing protein</fullName>
    </recommendedName>
</protein>
<feature type="transmembrane region" description="Helical" evidence="11">
    <location>
        <begin position="287"/>
        <end position="308"/>
    </location>
</feature>
<feature type="transmembrane region" description="Helical" evidence="11">
    <location>
        <begin position="320"/>
        <end position="343"/>
    </location>
</feature>
<evidence type="ECO:0000313" key="13">
    <source>
        <dbReference type="EMBL" id="KAF4633161.1"/>
    </source>
</evidence>
<evidence type="ECO:0000256" key="6">
    <source>
        <dbReference type="ARBA" id="ARBA00022837"/>
    </source>
</evidence>
<feature type="region of interest" description="Disordered" evidence="10">
    <location>
        <begin position="1"/>
        <end position="92"/>
    </location>
</feature>
<dbReference type="EMBL" id="JAAMPI010000283">
    <property type="protein sequence ID" value="KAF4633161.1"/>
    <property type="molecule type" value="Genomic_DNA"/>
</dbReference>
<dbReference type="InterPro" id="IPR004713">
    <property type="entry name" value="CaH_exchang"/>
</dbReference>
<dbReference type="GO" id="GO:0015369">
    <property type="term" value="F:calcium:proton antiporter activity"/>
    <property type="evidence" value="ECO:0007669"/>
    <property type="project" value="InterPro"/>
</dbReference>
<dbReference type="GO" id="GO:0000329">
    <property type="term" value="C:fungal-type vacuole membrane"/>
    <property type="evidence" value="ECO:0007669"/>
    <property type="project" value="TreeGrafter"/>
</dbReference>
<evidence type="ECO:0000256" key="5">
    <source>
        <dbReference type="ARBA" id="ARBA00022692"/>
    </source>
</evidence>
<feature type="transmembrane region" description="Helical" evidence="11">
    <location>
        <begin position="355"/>
        <end position="378"/>
    </location>
</feature>
<feature type="compositionally biased region" description="Low complexity" evidence="10">
    <location>
        <begin position="558"/>
        <end position="569"/>
    </location>
</feature>
<feature type="domain" description="Sodium/calcium exchanger membrane region" evidence="12">
    <location>
        <begin position="270"/>
        <end position="380"/>
    </location>
</feature>
<feature type="transmembrane region" description="Helical" evidence="11">
    <location>
        <begin position="429"/>
        <end position="451"/>
    </location>
</feature>
<name>A0A8H4W4G0_9HELO</name>
<keyword evidence="7 11" id="KW-1133">Transmembrane helix</keyword>
<evidence type="ECO:0000256" key="1">
    <source>
        <dbReference type="ARBA" id="ARBA00004127"/>
    </source>
</evidence>
<dbReference type="PANTHER" id="PTHR31503:SF22">
    <property type="entry name" value="VACUOLAR CALCIUM ION TRANSPORTER"/>
    <property type="match status" value="1"/>
</dbReference>
<comment type="caution">
    <text evidence="13">The sequence shown here is derived from an EMBL/GenBank/DDBJ whole genome shotgun (WGS) entry which is preliminary data.</text>
</comment>
<evidence type="ECO:0000256" key="7">
    <source>
        <dbReference type="ARBA" id="ARBA00022989"/>
    </source>
</evidence>
<comment type="similarity">
    <text evidence="2">Belongs to the Ca(2+):cation antiporter (CaCA) (TC 2.A.19) family.</text>
</comment>
<evidence type="ECO:0000256" key="11">
    <source>
        <dbReference type="SAM" id="Phobius"/>
    </source>
</evidence>
<evidence type="ECO:0000256" key="4">
    <source>
        <dbReference type="ARBA" id="ARBA00022568"/>
    </source>
</evidence>
<sequence length="753" mass="81957">MSRSPESPTSSTGTDSTPSTPSEWGASSPFGTTFSAPPFSPYQRSNSNPQPISPRREDSAFSSRNPLKYQTSSAKHPYGEGKAAVPKRHTNPNHVNGYTECGRHSDDWLFGGLSVVGMVKGAGREFEDECLGPGFYDNDEMPNRLPLAIIVEQLGRGTPQWQTQKSCNSVSGRVLRAVLMTIDQPLELSGVCGQDALVVDVEDALVQLRKAVQDFGNGHHENSRGTRSRRGITALSSHAKEDLLYRLWFAQTGPGAVKEGRQFQLEVESVSTVALFKGEIRIVQSSMLGAILSNVLLGLGVCLTIGGLHHDCYFNATAASTMSSLMAVSSISLMIPTALTFAFNSANHSASDSLSSILILSRGTAIILLILYALYLYFQLVTHSKFFEEGSAPGSPTKGQNGTPIPEKPSFKEKEVDEPKFQILTPTQALATLFALSSLIAICAEYLVSAIDDVVLALHIPKPFIGLIILPLVGNFAEYLSAALAARKQKMDLALTIALGSSMQISLLITPTLVLLGWVISQPMSLSFEPFGAVVFFLSVIVVAGLVDDGESNYLEGSISSSQSPSLFSPTNRPEQSRTRARINIQVPPSPPRDRKTKTIDKRNYYQTYQQENSRRSSATKSHSYAKLCRTTEGGKNEDPILTHLEEATVAVLAPTVVKNHHPVPLSKQARREFNPHLLKKNPAKPYSHQSNRCHSLTQLTLSHFTYPANQPTTQPPSSGVGSWKFQVFSGKPPVLTHVKISMNIPAKVTHFK</sequence>
<evidence type="ECO:0000256" key="3">
    <source>
        <dbReference type="ARBA" id="ARBA00022448"/>
    </source>
</evidence>
<keyword evidence="14" id="KW-1185">Reference proteome</keyword>
<evidence type="ECO:0000256" key="10">
    <source>
        <dbReference type="SAM" id="MobiDB-lite"/>
    </source>
</evidence>
<accession>A0A8H4W4G0</accession>
<keyword evidence="9 11" id="KW-0472">Membrane</keyword>
<dbReference type="Gene3D" id="1.20.1420.30">
    <property type="entry name" value="NCX, central ion-binding region"/>
    <property type="match status" value="2"/>
</dbReference>
<feature type="region of interest" description="Disordered" evidence="10">
    <location>
        <begin position="557"/>
        <end position="625"/>
    </location>
</feature>
<dbReference type="Proteomes" id="UP000566819">
    <property type="component" value="Unassembled WGS sequence"/>
</dbReference>
<dbReference type="GO" id="GO:0012505">
    <property type="term" value="C:endomembrane system"/>
    <property type="evidence" value="ECO:0007669"/>
    <property type="project" value="UniProtKB-SubCell"/>
</dbReference>
<evidence type="ECO:0000256" key="9">
    <source>
        <dbReference type="ARBA" id="ARBA00023136"/>
    </source>
</evidence>
<dbReference type="Pfam" id="PF01699">
    <property type="entry name" value="Na_Ca_ex"/>
    <property type="match status" value="2"/>
</dbReference>
<evidence type="ECO:0000259" key="12">
    <source>
        <dbReference type="Pfam" id="PF01699"/>
    </source>
</evidence>
<dbReference type="NCBIfam" id="TIGR00378">
    <property type="entry name" value="cax"/>
    <property type="match status" value="1"/>
</dbReference>
<proteinExistence type="inferred from homology"/>
<keyword evidence="5 11" id="KW-0812">Transmembrane</keyword>
<organism evidence="13 14">
    <name type="scientific">Cudoniella acicularis</name>
    <dbReference type="NCBI Taxonomy" id="354080"/>
    <lineage>
        <taxon>Eukaryota</taxon>
        <taxon>Fungi</taxon>
        <taxon>Dikarya</taxon>
        <taxon>Ascomycota</taxon>
        <taxon>Pezizomycotina</taxon>
        <taxon>Leotiomycetes</taxon>
        <taxon>Helotiales</taxon>
        <taxon>Tricladiaceae</taxon>
        <taxon>Cudoniella</taxon>
    </lineage>
</organism>
<dbReference type="OrthoDB" id="1699231at2759"/>
<feature type="transmembrane region" description="Helical" evidence="11">
    <location>
        <begin position="463"/>
        <end position="486"/>
    </location>
</feature>
<keyword evidence="6" id="KW-0106">Calcium</keyword>
<feature type="transmembrane region" description="Helical" evidence="11">
    <location>
        <begin position="526"/>
        <end position="547"/>
    </location>
</feature>
<evidence type="ECO:0000256" key="2">
    <source>
        <dbReference type="ARBA" id="ARBA00008170"/>
    </source>
</evidence>
<evidence type="ECO:0000313" key="14">
    <source>
        <dbReference type="Proteomes" id="UP000566819"/>
    </source>
</evidence>
<reference evidence="13 14" key="1">
    <citation type="submission" date="2020-03" db="EMBL/GenBank/DDBJ databases">
        <title>Draft Genome Sequence of Cudoniella acicularis.</title>
        <authorList>
            <person name="Buettner E."/>
            <person name="Kellner H."/>
        </authorList>
    </citation>
    <scope>NUCLEOTIDE SEQUENCE [LARGE SCALE GENOMIC DNA]</scope>
    <source>
        <strain evidence="13 14">DSM 108380</strain>
    </source>
</reference>
<dbReference type="InterPro" id="IPR044880">
    <property type="entry name" value="NCX_ion-bd_dom_sf"/>
</dbReference>
<keyword evidence="3" id="KW-0813">Transport</keyword>
<feature type="compositionally biased region" description="Polar residues" evidence="10">
    <location>
        <begin position="605"/>
        <end position="623"/>
    </location>
</feature>
<dbReference type="PANTHER" id="PTHR31503">
    <property type="entry name" value="VACUOLAR CALCIUM ION TRANSPORTER"/>
    <property type="match status" value="1"/>
</dbReference>
<feature type="compositionally biased region" description="Polar residues" evidence="10">
    <location>
        <begin position="60"/>
        <end position="74"/>
    </location>
</feature>
<evidence type="ECO:0000256" key="8">
    <source>
        <dbReference type="ARBA" id="ARBA00023065"/>
    </source>
</evidence>
<keyword evidence="8" id="KW-0406">Ion transport</keyword>
<keyword evidence="4" id="KW-0109">Calcium transport</keyword>
<feature type="domain" description="Sodium/calcium exchanger membrane region" evidence="12">
    <location>
        <begin position="430"/>
        <end position="559"/>
    </location>
</feature>
<dbReference type="InterPro" id="IPR004798">
    <property type="entry name" value="CAX-like"/>
</dbReference>
<dbReference type="InterPro" id="IPR004837">
    <property type="entry name" value="NaCa_Exmemb"/>
</dbReference>